<evidence type="ECO:0000256" key="4">
    <source>
        <dbReference type="ARBA" id="ARBA00022840"/>
    </source>
</evidence>
<dbReference type="PROSITE" id="PS00211">
    <property type="entry name" value="ABC_TRANSPORTER_1"/>
    <property type="match status" value="2"/>
</dbReference>
<evidence type="ECO:0000256" key="2">
    <source>
        <dbReference type="ARBA" id="ARBA00022692"/>
    </source>
</evidence>
<keyword evidence="4" id="KW-0067">ATP-binding</keyword>
<feature type="transmembrane region" description="Helical" evidence="8">
    <location>
        <begin position="722"/>
        <end position="742"/>
    </location>
</feature>
<dbReference type="GO" id="GO:0005886">
    <property type="term" value="C:plasma membrane"/>
    <property type="evidence" value="ECO:0007669"/>
    <property type="project" value="UniProtKB-SubCell"/>
</dbReference>
<feature type="transmembrane region" description="Helical" evidence="8">
    <location>
        <begin position="68"/>
        <end position="90"/>
    </location>
</feature>
<dbReference type="InterPro" id="IPR003439">
    <property type="entry name" value="ABC_transporter-like_ATP-bd"/>
</dbReference>
<dbReference type="SUPFAM" id="SSF52540">
    <property type="entry name" value="P-loop containing nucleoside triphosphate hydrolases"/>
    <property type="match status" value="2"/>
</dbReference>
<dbReference type="GO" id="GO:0140359">
    <property type="term" value="F:ABC-type transporter activity"/>
    <property type="evidence" value="ECO:0007669"/>
    <property type="project" value="InterPro"/>
</dbReference>
<keyword evidence="6 8" id="KW-0472">Membrane</keyword>
<feature type="domain" description="ABC transmembrane type-1" evidence="10">
    <location>
        <begin position="690"/>
        <end position="929"/>
    </location>
</feature>
<evidence type="ECO:0000256" key="8">
    <source>
        <dbReference type="SAM" id="Phobius"/>
    </source>
</evidence>
<feature type="transmembrane region" description="Helical" evidence="8">
    <location>
        <begin position="831"/>
        <end position="852"/>
    </location>
</feature>
<evidence type="ECO:0000256" key="1">
    <source>
        <dbReference type="ARBA" id="ARBA00004651"/>
    </source>
</evidence>
<feature type="region of interest" description="Disordered" evidence="7">
    <location>
        <begin position="600"/>
        <end position="622"/>
    </location>
</feature>
<dbReference type="GO" id="GO:0005524">
    <property type="term" value="F:ATP binding"/>
    <property type="evidence" value="ECO:0007669"/>
    <property type="project" value="UniProtKB-KW"/>
</dbReference>
<dbReference type="Gene3D" id="3.40.50.300">
    <property type="entry name" value="P-loop containing nucleotide triphosphate hydrolases"/>
    <property type="match status" value="2"/>
</dbReference>
<dbReference type="InterPro" id="IPR014223">
    <property type="entry name" value="ABC_CydC/D"/>
</dbReference>
<feature type="transmembrane region" description="Helical" evidence="8">
    <location>
        <begin position="298"/>
        <end position="318"/>
    </location>
</feature>
<dbReference type="SMART" id="SM00382">
    <property type="entry name" value="AAA"/>
    <property type="match status" value="2"/>
</dbReference>
<dbReference type="PROSITE" id="PS50929">
    <property type="entry name" value="ABC_TM1F"/>
    <property type="match status" value="2"/>
</dbReference>
<dbReference type="Proteomes" id="UP000824220">
    <property type="component" value="Unassembled WGS sequence"/>
</dbReference>
<dbReference type="InterPro" id="IPR017871">
    <property type="entry name" value="ABC_transporter-like_CS"/>
</dbReference>
<evidence type="ECO:0000256" key="6">
    <source>
        <dbReference type="ARBA" id="ARBA00023136"/>
    </source>
</evidence>
<dbReference type="NCBIfam" id="TIGR02868">
    <property type="entry name" value="CydC"/>
    <property type="match status" value="1"/>
</dbReference>
<feature type="compositionally biased region" description="Low complexity" evidence="7">
    <location>
        <begin position="120"/>
        <end position="133"/>
    </location>
</feature>
<dbReference type="AlphaFoldDB" id="A0A9D2KGU4"/>
<evidence type="ECO:0000313" key="11">
    <source>
        <dbReference type="EMBL" id="HJA03691.1"/>
    </source>
</evidence>
<feature type="transmembrane region" description="Helical" evidence="8">
    <location>
        <begin position="908"/>
        <end position="929"/>
    </location>
</feature>
<keyword evidence="3" id="KW-0547">Nucleotide-binding</keyword>
<name>A0A9D2KGU4_9MICO</name>
<feature type="transmembrane region" description="Helical" evidence="8">
    <location>
        <begin position="163"/>
        <end position="181"/>
    </location>
</feature>
<dbReference type="InterPro" id="IPR039421">
    <property type="entry name" value="Type_1_exporter"/>
</dbReference>
<feature type="region of interest" description="Disordered" evidence="7">
    <location>
        <begin position="116"/>
        <end position="138"/>
    </location>
</feature>
<feature type="transmembrane region" description="Helical" evidence="8">
    <location>
        <begin position="687"/>
        <end position="710"/>
    </location>
</feature>
<keyword evidence="2 8" id="KW-0812">Transmembrane</keyword>
<feature type="compositionally biased region" description="Polar residues" evidence="7">
    <location>
        <begin position="601"/>
        <end position="613"/>
    </location>
</feature>
<reference evidence="11" key="1">
    <citation type="journal article" date="2021" name="PeerJ">
        <title>Extensive microbial diversity within the chicken gut microbiome revealed by metagenomics and culture.</title>
        <authorList>
            <person name="Gilroy R."/>
            <person name="Ravi A."/>
            <person name="Getino M."/>
            <person name="Pursley I."/>
            <person name="Horton D.L."/>
            <person name="Alikhan N.F."/>
            <person name="Baker D."/>
            <person name="Gharbi K."/>
            <person name="Hall N."/>
            <person name="Watson M."/>
            <person name="Adriaenssens E.M."/>
            <person name="Foster-Nyarko E."/>
            <person name="Jarju S."/>
            <person name="Secka A."/>
            <person name="Antonio M."/>
            <person name="Oren A."/>
            <person name="Chaudhuri R.R."/>
            <person name="La Ragione R."/>
            <person name="Hildebrand F."/>
            <person name="Pallen M.J."/>
        </authorList>
    </citation>
    <scope>NUCLEOTIDE SEQUENCE</scope>
    <source>
        <strain evidence="11">ChiHjej8B7-3636</strain>
    </source>
</reference>
<dbReference type="SUPFAM" id="SSF90123">
    <property type="entry name" value="ABC transporter transmembrane region"/>
    <property type="match status" value="2"/>
</dbReference>
<comment type="subcellular location">
    <subcellularLocation>
        <location evidence="1">Cell membrane</location>
        <topology evidence="1">Multi-pass membrane protein</topology>
    </subcellularLocation>
</comment>
<feature type="domain" description="ABC transporter" evidence="9">
    <location>
        <begin position="410"/>
        <end position="624"/>
    </location>
</feature>
<dbReference type="Gene3D" id="1.20.1560.10">
    <property type="entry name" value="ABC transporter type 1, transmembrane domain"/>
    <property type="match status" value="2"/>
</dbReference>
<evidence type="ECO:0000256" key="5">
    <source>
        <dbReference type="ARBA" id="ARBA00022989"/>
    </source>
</evidence>
<feature type="transmembrane region" description="Helical" evidence="8">
    <location>
        <begin position="28"/>
        <end position="56"/>
    </location>
</feature>
<evidence type="ECO:0000256" key="3">
    <source>
        <dbReference type="ARBA" id="ARBA00022741"/>
    </source>
</evidence>
<feature type="domain" description="ABC transporter" evidence="9">
    <location>
        <begin position="999"/>
        <end position="1208"/>
    </location>
</feature>
<dbReference type="Pfam" id="PF00664">
    <property type="entry name" value="ABC_membrane"/>
    <property type="match status" value="1"/>
</dbReference>
<proteinExistence type="predicted"/>
<feature type="region of interest" description="Disordered" evidence="7">
    <location>
        <begin position="1"/>
        <end position="20"/>
    </location>
</feature>
<comment type="caution">
    <text evidence="11">The sequence shown here is derived from an EMBL/GenBank/DDBJ whole genome shotgun (WGS) entry which is preliminary data.</text>
</comment>
<feature type="transmembrane region" description="Helical" evidence="8">
    <location>
        <begin position="268"/>
        <end position="292"/>
    </location>
</feature>
<gene>
    <name evidence="11" type="primary">cydC</name>
    <name evidence="11" type="ORF">H9800_02385</name>
</gene>
<reference evidence="11" key="2">
    <citation type="submission" date="2021-04" db="EMBL/GenBank/DDBJ databases">
        <authorList>
            <person name="Gilroy R."/>
        </authorList>
    </citation>
    <scope>NUCLEOTIDE SEQUENCE</scope>
    <source>
        <strain evidence="11">ChiHjej8B7-3636</strain>
    </source>
</reference>
<dbReference type="GO" id="GO:0045454">
    <property type="term" value="P:cell redox homeostasis"/>
    <property type="evidence" value="ECO:0007669"/>
    <property type="project" value="InterPro"/>
</dbReference>
<evidence type="ECO:0000259" key="9">
    <source>
        <dbReference type="PROSITE" id="PS50893"/>
    </source>
</evidence>
<dbReference type="InterPro" id="IPR011527">
    <property type="entry name" value="ABC1_TM_dom"/>
</dbReference>
<dbReference type="Pfam" id="PF00005">
    <property type="entry name" value="ABC_tran"/>
    <property type="match status" value="2"/>
</dbReference>
<feature type="transmembrane region" description="Helical" evidence="8">
    <location>
        <begin position="805"/>
        <end position="825"/>
    </location>
</feature>
<evidence type="ECO:0000256" key="7">
    <source>
        <dbReference type="SAM" id="MobiDB-lite"/>
    </source>
</evidence>
<protein>
    <submittedName>
        <fullName evidence="11">Thiol reductant ABC exporter subunit CydC</fullName>
    </submittedName>
</protein>
<dbReference type="CDD" id="cd03228">
    <property type="entry name" value="ABCC_MRP_Like"/>
    <property type="match status" value="1"/>
</dbReference>
<dbReference type="GO" id="GO:0034775">
    <property type="term" value="P:glutathione transmembrane transport"/>
    <property type="evidence" value="ECO:0007669"/>
    <property type="project" value="InterPro"/>
</dbReference>
<dbReference type="PANTHER" id="PTHR24221:SF590">
    <property type="entry name" value="COMPONENT LINKED WITH THE ASSEMBLY OF CYTOCHROME' TRANSPORT TRANSMEMBRANE ATP-BINDING PROTEIN ABC TRANSPORTER CYDD-RELATED"/>
    <property type="match status" value="1"/>
</dbReference>
<keyword evidence="5 8" id="KW-1133">Transmembrane helix</keyword>
<accession>A0A9D2KGU4</accession>
<dbReference type="PROSITE" id="PS50893">
    <property type="entry name" value="ABC_TRANSPORTER_2"/>
    <property type="match status" value="2"/>
</dbReference>
<evidence type="ECO:0000259" key="10">
    <source>
        <dbReference type="PROSITE" id="PS50929"/>
    </source>
</evidence>
<dbReference type="GO" id="GO:0016887">
    <property type="term" value="F:ATP hydrolysis activity"/>
    <property type="evidence" value="ECO:0007669"/>
    <property type="project" value="InterPro"/>
</dbReference>
<dbReference type="InterPro" id="IPR003593">
    <property type="entry name" value="AAA+_ATPase"/>
</dbReference>
<dbReference type="PANTHER" id="PTHR24221">
    <property type="entry name" value="ATP-BINDING CASSETTE SUB-FAMILY B"/>
    <property type="match status" value="1"/>
</dbReference>
<dbReference type="CDD" id="cd18584">
    <property type="entry name" value="ABC_6TM_AarD_CydD"/>
    <property type="match status" value="1"/>
</dbReference>
<dbReference type="InterPro" id="IPR027417">
    <property type="entry name" value="P-loop_NTPase"/>
</dbReference>
<dbReference type="EMBL" id="DXAM01000033">
    <property type="protein sequence ID" value="HJA03691.1"/>
    <property type="molecule type" value="Genomic_DNA"/>
</dbReference>
<organism evidence="11 12">
    <name type="scientific">Candidatus Microbacterium stercoravium</name>
    <dbReference type="NCBI Taxonomy" id="2838697"/>
    <lineage>
        <taxon>Bacteria</taxon>
        <taxon>Bacillati</taxon>
        <taxon>Actinomycetota</taxon>
        <taxon>Actinomycetes</taxon>
        <taxon>Micrococcales</taxon>
        <taxon>Microbacteriaceae</taxon>
        <taxon>Microbacterium</taxon>
    </lineage>
</organism>
<feature type="domain" description="ABC transmembrane type-1" evidence="10">
    <location>
        <begin position="28"/>
        <end position="330"/>
    </location>
</feature>
<feature type="transmembrane region" description="Helical" evidence="8">
    <location>
        <begin position="187"/>
        <end position="205"/>
    </location>
</feature>
<evidence type="ECO:0000313" key="12">
    <source>
        <dbReference type="Proteomes" id="UP000824220"/>
    </source>
</evidence>
<dbReference type="InterPro" id="IPR036640">
    <property type="entry name" value="ABC1_TM_sf"/>
</dbReference>
<sequence length="1211" mass="126549">MTKDPWRAAQRQSDAPRRRPELGPVPRAWLAVLCALAVFKAVGLVLVAGGIAAGVAGLMSGDLDTRRILLLGVGGALLRALASWGTRGVAQRIAVTVKQHLRGRLWDRIANGDAEGAELASDPAPDRPSAPARISRDREGEGSVAVLATDGLDDLDEYYRTSLPAIIQAVAVPLLIGIRILGADWPSALIIVLTVPLVPLFMILIGKHTQDRTDEATGALARLANHMTELARGLPVLVGLGRVEEQSRALDEIQHAYRRRTQETLRTAFLSSLALELIATLSVALVAVVLGLRLMNGTVGLEVALIALILAPECFQALREVGTAFHASQNGLSALSRIRRILGGAHRGDVRGNELPVVADITSAIDLPITRTEHQQTTPPAGFPTLEQIASGTAWGGAAPNTAPAAAAAIEVRDLVVQHADRSAPVIAGLDATLSGITAITGPSGAGKSTLLAALAGTLPADASASGWIAGVDPEYVGWAPQTPRAFTTTPWDELTLYGASNPDAMLRELGLHDAAYSAISELSPGELRRLAVARALTRVDRGANVLILDEPTAHLDAKSAARVRDAITRRADRATVVLATHEPETLALATHTVAVASPQEYGTSEQDPQDSAASGADEADVPYSCAQPSTVALPVITDTVRIADGPGSQAIRLPKLRGPAHHALRRIGRVPWRMITRAVRPGSGTLTWLFGILLAFITTGMGLALTAVSGWLIVRASVEEFIMYLLVAIVGVRFFGIGRAVSRYTERLVTHAAAFRATDRLRSTLWRSIAARGAGSRRLLEGGSPVDYLVTLTDEMRDLLPRTIPPLVVGVLSIAAISLTTLFVAPHAALAVAVTLLLAAIAGLAVAVLVARGAARSRIRERSVLVRGTSALATAADELRANGSSLPAVARLDRTGARLARAERGSAWSAGLGSAIVVFACSALAVAVPTMSVGTPGELACVVALLALAATEPLEEFVQAGHRLPALSEVSRRVSPLAAQPEPVSTGTAPAPVPVRELVLSGVAAAYPGTDGSVFRGASGSVRAGGWLVVSGRSGSGKSTLLSVIMGALRATAGTITANGIPLTEIDADSWRSRVAWCPQDAYVFDSSVRANLLIARPRDEAPTDDEMLEVLERVGLADLVDGLPDGLDTHVGAGGSGLSGGERQRLAVARALLTRADVILLDEPAAHLDRPTAEAMMTDIREATSDKIVVLVSHRGDAQAPAGAEIVRL</sequence>